<organism evidence="1 2">
    <name type="scientific">Deinococcus malanensis</name>
    <dbReference type="NCBI Taxonomy" id="1706855"/>
    <lineage>
        <taxon>Bacteria</taxon>
        <taxon>Thermotogati</taxon>
        <taxon>Deinococcota</taxon>
        <taxon>Deinococci</taxon>
        <taxon>Deinococcales</taxon>
        <taxon>Deinococcaceae</taxon>
        <taxon>Deinococcus</taxon>
    </lineage>
</organism>
<reference evidence="2" key="1">
    <citation type="journal article" date="2019" name="Int. J. Syst. Evol. Microbiol.">
        <title>The Global Catalogue of Microorganisms (GCM) 10K type strain sequencing project: providing services to taxonomists for standard genome sequencing and annotation.</title>
        <authorList>
            <consortium name="The Broad Institute Genomics Platform"/>
            <consortium name="The Broad Institute Genome Sequencing Center for Infectious Disease"/>
            <person name="Wu L."/>
            <person name="Ma J."/>
        </authorList>
    </citation>
    <scope>NUCLEOTIDE SEQUENCE [LARGE SCALE GENOMIC DNA]</scope>
    <source>
        <strain evidence="2">JCM 30331</strain>
    </source>
</reference>
<comment type="caution">
    <text evidence="1">The sequence shown here is derived from an EMBL/GenBank/DDBJ whole genome shotgun (WGS) entry which is preliminary data.</text>
</comment>
<accession>A0ABQ2F2M0</accession>
<protein>
    <submittedName>
        <fullName evidence="1">Uncharacterized protein</fullName>
    </submittedName>
</protein>
<evidence type="ECO:0000313" key="1">
    <source>
        <dbReference type="EMBL" id="GGK41818.1"/>
    </source>
</evidence>
<dbReference type="EMBL" id="BMPP01000029">
    <property type="protein sequence ID" value="GGK41818.1"/>
    <property type="molecule type" value="Genomic_DNA"/>
</dbReference>
<keyword evidence="2" id="KW-1185">Reference proteome</keyword>
<name>A0ABQ2F2M0_9DEIO</name>
<evidence type="ECO:0000313" key="2">
    <source>
        <dbReference type="Proteomes" id="UP000647587"/>
    </source>
</evidence>
<sequence>MALKQSETALMYERNGPHAFQDISATHEFVAVDLPPYWDGQRTVADTLDDSAQLPHPAQCLRNTLSRAVLCAVGSLCSRVELTTDGSGVHMVGVDWEG</sequence>
<proteinExistence type="predicted"/>
<dbReference type="Proteomes" id="UP000647587">
    <property type="component" value="Unassembled WGS sequence"/>
</dbReference>
<gene>
    <name evidence="1" type="ORF">GCM10008955_39520</name>
</gene>